<comment type="caution">
    <text evidence="1">The sequence shown here is derived from an EMBL/GenBank/DDBJ whole genome shotgun (WGS) entry which is preliminary data.</text>
</comment>
<evidence type="ECO:0000313" key="1">
    <source>
        <dbReference type="EMBL" id="RDH45034.1"/>
    </source>
</evidence>
<dbReference type="Proteomes" id="UP000257039">
    <property type="component" value="Unassembled WGS sequence"/>
</dbReference>
<name>A0A4P9VRJ2_9GAMM</name>
<organism evidence="1 2">
    <name type="scientific">Zooshikella ganghwensis</name>
    <dbReference type="NCBI Taxonomy" id="202772"/>
    <lineage>
        <taxon>Bacteria</taxon>
        <taxon>Pseudomonadati</taxon>
        <taxon>Pseudomonadota</taxon>
        <taxon>Gammaproteobacteria</taxon>
        <taxon>Oceanospirillales</taxon>
        <taxon>Zooshikellaceae</taxon>
        <taxon>Zooshikella</taxon>
    </lineage>
</organism>
<proteinExistence type="predicted"/>
<dbReference type="EMBL" id="NDXW01000001">
    <property type="protein sequence ID" value="RDH45034.1"/>
    <property type="molecule type" value="Genomic_DNA"/>
</dbReference>
<accession>A0A4P9VRJ2</accession>
<keyword evidence="2" id="KW-1185">Reference proteome</keyword>
<protein>
    <submittedName>
        <fullName evidence="1">Uncharacterized protein</fullName>
    </submittedName>
</protein>
<dbReference type="AlphaFoldDB" id="A0A4P9VRJ2"/>
<gene>
    <name evidence="1" type="ORF">B9G39_17210</name>
</gene>
<sequence length="405" mass="44953">MKTPAFTSPIAALFISLLIFFYIPTISANNNAISLWELQQGSPYGTAPNGSPAIFITAHADALNKMAIGTQLTLPFPNQKIVLQLTESEQNSGNITIWQANIIGQSSSGSASLIVTPKSTRINLFTNEGSYEVQINNTTGKGLIVSEDDLIKNVQEAEHPTLKIWTLSSEQNAKGDYAVIANTSVFNRLQLGWRLQITLPQNHKTLIATLTHRESQPGNMTIWQGKFSEANDEEFITIVTNEIESYITIKCSEGTYEARLSHVTNQGVISLVNDDGINQPTQPVVSLWQADLVNYSQSNPVAYLNVNTSAIQQLMVGQHISLFIPQLQQTLTATIDSFNQPNRYLKLFRAAIDNTRNGYLVIKVSQQDARVFVSLRRGLQYRAQINMISGQGYLTDFFSTYYGTY</sequence>
<dbReference type="RefSeq" id="WP_094788065.1">
    <property type="nucleotide sequence ID" value="NZ_NDXW01000001.1"/>
</dbReference>
<evidence type="ECO:0000313" key="2">
    <source>
        <dbReference type="Proteomes" id="UP000257039"/>
    </source>
</evidence>
<reference evidence="1 2" key="1">
    <citation type="submission" date="2017-04" db="EMBL/GenBank/DDBJ databases">
        <title>Draft genome sequence of Zooshikella ganghwensis VG4 isolated from Red Sea sediments.</title>
        <authorList>
            <person name="Rehman Z."/>
            <person name="Alam I."/>
            <person name="Kamau A."/>
            <person name="Bajic V."/>
            <person name="Leiknes T."/>
        </authorList>
    </citation>
    <scope>NUCLEOTIDE SEQUENCE [LARGE SCALE GENOMIC DNA]</scope>
    <source>
        <strain evidence="1 2">VG4</strain>
    </source>
</reference>